<organism evidence="2 3">
    <name type="scientific">Hibiscus sabdariffa</name>
    <name type="common">roselle</name>
    <dbReference type="NCBI Taxonomy" id="183260"/>
    <lineage>
        <taxon>Eukaryota</taxon>
        <taxon>Viridiplantae</taxon>
        <taxon>Streptophyta</taxon>
        <taxon>Embryophyta</taxon>
        <taxon>Tracheophyta</taxon>
        <taxon>Spermatophyta</taxon>
        <taxon>Magnoliopsida</taxon>
        <taxon>eudicotyledons</taxon>
        <taxon>Gunneridae</taxon>
        <taxon>Pentapetalae</taxon>
        <taxon>rosids</taxon>
        <taxon>malvids</taxon>
        <taxon>Malvales</taxon>
        <taxon>Malvaceae</taxon>
        <taxon>Malvoideae</taxon>
        <taxon>Hibiscus</taxon>
    </lineage>
</organism>
<dbReference type="Proteomes" id="UP001396334">
    <property type="component" value="Unassembled WGS sequence"/>
</dbReference>
<protein>
    <submittedName>
        <fullName evidence="2">Uncharacterized protein</fullName>
    </submittedName>
</protein>
<proteinExistence type="predicted"/>
<evidence type="ECO:0000313" key="3">
    <source>
        <dbReference type="Proteomes" id="UP001396334"/>
    </source>
</evidence>
<comment type="caution">
    <text evidence="2">The sequence shown here is derived from an EMBL/GenBank/DDBJ whole genome shotgun (WGS) entry which is preliminary data.</text>
</comment>
<feature type="region of interest" description="Disordered" evidence="1">
    <location>
        <begin position="101"/>
        <end position="144"/>
    </location>
</feature>
<feature type="compositionally biased region" description="Polar residues" evidence="1">
    <location>
        <begin position="130"/>
        <end position="144"/>
    </location>
</feature>
<accession>A0ABR2U7K2</accession>
<name>A0ABR2U7K2_9ROSI</name>
<evidence type="ECO:0000313" key="2">
    <source>
        <dbReference type="EMBL" id="KAK9045687.1"/>
    </source>
</evidence>
<sequence>MGKEKAFPYTPSIKIEKFEPSSKMVKDLGTTIVQLYECQNAIEQKLHLAEDKSQHIATKYGTEEHAISTTHITSPVTPTIFDAPRPSKKIEELLEDIKDVEGEEANPLPQLHKRTKMATKNAPATRRRIYSSQSTNSLRKSSTS</sequence>
<dbReference type="EMBL" id="JBBPBN010000001">
    <property type="protein sequence ID" value="KAK9045687.1"/>
    <property type="molecule type" value="Genomic_DNA"/>
</dbReference>
<gene>
    <name evidence="2" type="ORF">V6N11_051596</name>
</gene>
<evidence type="ECO:0000256" key="1">
    <source>
        <dbReference type="SAM" id="MobiDB-lite"/>
    </source>
</evidence>
<keyword evidence="3" id="KW-1185">Reference proteome</keyword>
<reference evidence="2 3" key="1">
    <citation type="journal article" date="2024" name="G3 (Bethesda)">
        <title>Genome assembly of Hibiscus sabdariffa L. provides insights into metabolisms of medicinal natural products.</title>
        <authorList>
            <person name="Kim T."/>
        </authorList>
    </citation>
    <scope>NUCLEOTIDE SEQUENCE [LARGE SCALE GENOMIC DNA]</scope>
    <source>
        <strain evidence="2">TK-2024</strain>
        <tissue evidence="2">Old leaves</tissue>
    </source>
</reference>